<accession>W1Q1J3</accession>
<dbReference type="Proteomes" id="UP000019050">
    <property type="component" value="Unassembled WGS sequence"/>
</dbReference>
<evidence type="ECO:0000313" key="1">
    <source>
        <dbReference type="EMBL" id="ESK64868.1"/>
    </source>
</evidence>
<dbReference type="Pfam" id="PF19866">
    <property type="entry name" value="DUF6339"/>
    <property type="match status" value="1"/>
</dbReference>
<dbReference type="AlphaFoldDB" id="W1Q1J3"/>
<protein>
    <submittedName>
        <fullName evidence="1">Uncharacterized protein</fullName>
    </submittedName>
</protein>
<dbReference type="InterPro" id="IPR045920">
    <property type="entry name" value="DUF6339"/>
</dbReference>
<dbReference type="EMBL" id="ACIN03000016">
    <property type="protein sequence ID" value="ESK64868.1"/>
    <property type="molecule type" value="Genomic_DNA"/>
</dbReference>
<organism evidence="1 2">
    <name type="scientific">Abiotrophia defectiva ATCC 49176</name>
    <dbReference type="NCBI Taxonomy" id="592010"/>
    <lineage>
        <taxon>Bacteria</taxon>
        <taxon>Bacillati</taxon>
        <taxon>Bacillota</taxon>
        <taxon>Bacilli</taxon>
        <taxon>Lactobacillales</taxon>
        <taxon>Aerococcaceae</taxon>
        <taxon>Abiotrophia</taxon>
    </lineage>
</organism>
<sequence length="232" mass="27341">MINWEQLNYDVSSAAIDYERLFINKDGSLSISPGPEFVSLRERLLAKRDEMYEREGFDQFYRIPTYLYDLNFGLALYEVLNPRTGFNNRIATNDDVWRYLSVRVVPDIVRVRWQGNANEDRIFRMNRRIWLKQIWWYIHLSWAGSVEATRERLASNTTDTIMNLVERPGLGYYVELYREIMKQYALIEDSSRNGFRSILKLNTALLPVTYPELAEGGIEGYVQYLFDSIKGS</sequence>
<name>W1Q1J3_ABIDE</name>
<dbReference type="OrthoDB" id="2830174at2"/>
<reference evidence="1" key="1">
    <citation type="submission" date="2013-06" db="EMBL/GenBank/DDBJ databases">
        <authorList>
            <person name="Weinstock G."/>
            <person name="Sodergren E."/>
            <person name="Clifton S."/>
            <person name="Fulton L."/>
            <person name="Fulton B."/>
            <person name="Courtney L."/>
            <person name="Fronick C."/>
            <person name="Harrison M."/>
            <person name="Strong C."/>
            <person name="Farmer C."/>
            <person name="Delahaunty K."/>
            <person name="Markovic C."/>
            <person name="Hall O."/>
            <person name="Minx P."/>
            <person name="Tomlinson C."/>
            <person name="Mitreva M."/>
            <person name="Nelson J."/>
            <person name="Hou S."/>
            <person name="Wollam A."/>
            <person name="Pepin K.H."/>
            <person name="Johnson M."/>
            <person name="Bhonagiri V."/>
            <person name="Nash W.E."/>
            <person name="Warren W."/>
            <person name="Chinwalla A."/>
            <person name="Mardis E.R."/>
            <person name="Wilson R.K."/>
        </authorList>
    </citation>
    <scope>NUCLEOTIDE SEQUENCE [LARGE SCALE GENOMIC DNA]</scope>
    <source>
        <strain evidence="1">ATCC 49176</strain>
    </source>
</reference>
<dbReference type="HOGENOM" id="CLU_104163_0_0_9"/>
<dbReference type="GeneID" id="84817376"/>
<evidence type="ECO:0000313" key="2">
    <source>
        <dbReference type="Proteomes" id="UP000019050"/>
    </source>
</evidence>
<proteinExistence type="predicted"/>
<dbReference type="RefSeq" id="WP_023392418.1">
    <property type="nucleotide sequence ID" value="NZ_KI535341.1"/>
</dbReference>
<comment type="caution">
    <text evidence="1">The sequence shown here is derived from an EMBL/GenBank/DDBJ whole genome shotgun (WGS) entry which is preliminary data.</text>
</comment>
<dbReference type="eggNOG" id="ENOG5031CZM">
    <property type="taxonomic scope" value="Bacteria"/>
</dbReference>
<gene>
    <name evidence="1" type="ORF">GCWU000182_001801</name>
</gene>
<dbReference type="STRING" id="592010.GCWU000182_001801"/>
<keyword evidence="2" id="KW-1185">Reference proteome</keyword>